<organism evidence="1 2">
    <name type="scientific">Pontibacter ummariensis</name>
    <dbReference type="NCBI Taxonomy" id="1610492"/>
    <lineage>
        <taxon>Bacteria</taxon>
        <taxon>Pseudomonadati</taxon>
        <taxon>Bacteroidota</taxon>
        <taxon>Cytophagia</taxon>
        <taxon>Cytophagales</taxon>
        <taxon>Hymenobacteraceae</taxon>
        <taxon>Pontibacter</taxon>
    </lineage>
</organism>
<name>A0A239EZM2_9BACT</name>
<sequence>MKRTLLSGIGALGTALLFVSCHKQDCGACFSPPQPLKIALIAAQTGDNLLNAAPYHPDSVQLFYVKDSRQVKVPFKVMPYAGLGPVIHSSDLSWLSLSDAHTFYLYLNQNDTDTLYVKTVAKSSDCCTSHPLESFLVNGEQVPQDRGTDVYTVEK</sequence>
<dbReference type="OrthoDB" id="1119476at2"/>
<reference evidence="1" key="1">
    <citation type="submission" date="2017-06" db="EMBL/GenBank/DDBJ databases">
        <authorList>
            <person name="Kim H.J."/>
            <person name="Triplett B.A."/>
        </authorList>
    </citation>
    <scope>NUCLEOTIDE SEQUENCE [LARGE SCALE GENOMIC DNA]</scope>
    <source>
        <strain evidence="1">NKM1</strain>
    </source>
</reference>
<protein>
    <submittedName>
        <fullName evidence="1">Uncharacterized protein</fullName>
    </submittedName>
</protein>
<gene>
    <name evidence="1" type="ORF">SAMN06296052_107152</name>
</gene>
<proteinExistence type="predicted"/>
<dbReference type="AlphaFoldDB" id="A0A239EZM2"/>
<keyword evidence="2" id="KW-1185">Reference proteome</keyword>
<dbReference type="Proteomes" id="UP000198432">
    <property type="component" value="Unassembled WGS sequence"/>
</dbReference>
<evidence type="ECO:0000313" key="2">
    <source>
        <dbReference type="Proteomes" id="UP000198432"/>
    </source>
</evidence>
<dbReference type="EMBL" id="FZOQ01000007">
    <property type="protein sequence ID" value="SNS50106.1"/>
    <property type="molecule type" value="Genomic_DNA"/>
</dbReference>
<dbReference type="PROSITE" id="PS51257">
    <property type="entry name" value="PROKAR_LIPOPROTEIN"/>
    <property type="match status" value="1"/>
</dbReference>
<evidence type="ECO:0000313" key="1">
    <source>
        <dbReference type="EMBL" id="SNS50106.1"/>
    </source>
</evidence>
<dbReference type="RefSeq" id="WP_089319036.1">
    <property type="nucleotide sequence ID" value="NZ_FZOQ01000007.1"/>
</dbReference>
<accession>A0A239EZM2</accession>